<proteinExistence type="predicted"/>
<evidence type="ECO:0000313" key="3">
    <source>
        <dbReference type="Proteomes" id="UP000326924"/>
    </source>
</evidence>
<accession>A0A5J5EXM8</accession>
<keyword evidence="3" id="KW-1185">Reference proteome</keyword>
<dbReference type="EMBL" id="VXIS01000087">
    <property type="protein sequence ID" value="KAA8906641.1"/>
    <property type="molecule type" value="Genomic_DNA"/>
</dbReference>
<sequence>MTALLVFVFLPWTLRSYSWPAFRTGLPPCSAQTASYLLRGFVSGLVNLDYPRLGPNPLQKEVGSTAPAEAITEPIRSYPAKKFQRKISPAGIDVFYTLYLSSQYPRLHQPHSIMISMARRQYLQYRRPQLYGCSQVRRYLSTCPAHVRAMPSATRHG</sequence>
<gene>
    <name evidence="2" type="ORF">FN846DRAFT_711977</name>
</gene>
<reference evidence="2 3" key="1">
    <citation type="submission" date="2019-09" db="EMBL/GenBank/DDBJ databases">
        <title>Draft genome of the ectomycorrhizal ascomycete Sphaerosporella brunnea.</title>
        <authorList>
            <consortium name="DOE Joint Genome Institute"/>
            <person name="Benucci G.M."/>
            <person name="Marozzi G."/>
            <person name="Antonielli L."/>
            <person name="Sanchez S."/>
            <person name="Marco P."/>
            <person name="Wang X."/>
            <person name="Falini L.B."/>
            <person name="Barry K."/>
            <person name="Haridas S."/>
            <person name="Lipzen A."/>
            <person name="Labutti K."/>
            <person name="Grigoriev I.V."/>
            <person name="Murat C."/>
            <person name="Martin F."/>
            <person name="Albertini E."/>
            <person name="Donnini D."/>
            <person name="Bonito G."/>
        </authorList>
    </citation>
    <scope>NUCLEOTIDE SEQUENCE [LARGE SCALE GENOMIC DNA]</scope>
    <source>
        <strain evidence="2 3">Sb_GMNB300</strain>
    </source>
</reference>
<keyword evidence="1" id="KW-0732">Signal</keyword>
<feature type="signal peptide" evidence="1">
    <location>
        <begin position="1"/>
        <end position="16"/>
    </location>
</feature>
<comment type="caution">
    <text evidence="2">The sequence shown here is derived from an EMBL/GenBank/DDBJ whole genome shotgun (WGS) entry which is preliminary data.</text>
</comment>
<evidence type="ECO:0000313" key="2">
    <source>
        <dbReference type="EMBL" id="KAA8906641.1"/>
    </source>
</evidence>
<dbReference type="InParanoid" id="A0A5J5EXM8"/>
<name>A0A5J5EXM8_9PEZI</name>
<protein>
    <recommendedName>
        <fullName evidence="4">Secreted protein</fullName>
    </recommendedName>
</protein>
<feature type="chain" id="PRO_5023911691" description="Secreted protein" evidence="1">
    <location>
        <begin position="17"/>
        <end position="157"/>
    </location>
</feature>
<dbReference type="Proteomes" id="UP000326924">
    <property type="component" value="Unassembled WGS sequence"/>
</dbReference>
<organism evidence="2 3">
    <name type="scientific">Sphaerosporella brunnea</name>
    <dbReference type="NCBI Taxonomy" id="1250544"/>
    <lineage>
        <taxon>Eukaryota</taxon>
        <taxon>Fungi</taxon>
        <taxon>Dikarya</taxon>
        <taxon>Ascomycota</taxon>
        <taxon>Pezizomycotina</taxon>
        <taxon>Pezizomycetes</taxon>
        <taxon>Pezizales</taxon>
        <taxon>Pyronemataceae</taxon>
        <taxon>Sphaerosporella</taxon>
    </lineage>
</organism>
<evidence type="ECO:0000256" key="1">
    <source>
        <dbReference type="SAM" id="SignalP"/>
    </source>
</evidence>
<dbReference type="AlphaFoldDB" id="A0A5J5EXM8"/>
<evidence type="ECO:0008006" key="4">
    <source>
        <dbReference type="Google" id="ProtNLM"/>
    </source>
</evidence>